<protein>
    <submittedName>
        <fullName evidence="2">Uncharacterized protein</fullName>
    </submittedName>
</protein>
<evidence type="ECO:0000256" key="1">
    <source>
        <dbReference type="SAM" id="MobiDB-lite"/>
    </source>
</evidence>
<dbReference type="RefSeq" id="XP_045951811.1">
    <property type="nucleotide sequence ID" value="XM_046094876.1"/>
</dbReference>
<dbReference type="OrthoDB" id="5401786at2759"/>
<feature type="region of interest" description="Disordered" evidence="1">
    <location>
        <begin position="1"/>
        <end position="37"/>
    </location>
</feature>
<accession>A0A9P8RG94</accession>
<evidence type="ECO:0000313" key="2">
    <source>
        <dbReference type="EMBL" id="KAH6645297.1"/>
    </source>
</evidence>
<reference evidence="2" key="1">
    <citation type="journal article" date="2021" name="Nat. Commun.">
        <title>Genetic determinants of endophytism in the Arabidopsis root mycobiome.</title>
        <authorList>
            <person name="Mesny F."/>
            <person name="Miyauchi S."/>
            <person name="Thiergart T."/>
            <person name="Pickel B."/>
            <person name="Atanasova L."/>
            <person name="Karlsson M."/>
            <person name="Huettel B."/>
            <person name="Barry K.W."/>
            <person name="Haridas S."/>
            <person name="Chen C."/>
            <person name="Bauer D."/>
            <person name="Andreopoulos W."/>
            <person name="Pangilinan J."/>
            <person name="LaButti K."/>
            <person name="Riley R."/>
            <person name="Lipzen A."/>
            <person name="Clum A."/>
            <person name="Drula E."/>
            <person name="Henrissat B."/>
            <person name="Kohler A."/>
            <person name="Grigoriev I.V."/>
            <person name="Martin F.M."/>
            <person name="Hacquard S."/>
        </authorList>
    </citation>
    <scope>NUCLEOTIDE SEQUENCE</scope>
    <source>
        <strain evidence="2">MPI-SDFR-AT-0073</strain>
    </source>
</reference>
<name>A0A9P8RG94_9PEZI</name>
<comment type="caution">
    <text evidence="2">The sequence shown here is derived from an EMBL/GenBank/DDBJ whole genome shotgun (WGS) entry which is preliminary data.</text>
</comment>
<gene>
    <name evidence="2" type="ORF">BKA67DRAFT_110118</name>
</gene>
<organism evidence="2 3">
    <name type="scientific">Truncatella angustata</name>
    <dbReference type="NCBI Taxonomy" id="152316"/>
    <lineage>
        <taxon>Eukaryota</taxon>
        <taxon>Fungi</taxon>
        <taxon>Dikarya</taxon>
        <taxon>Ascomycota</taxon>
        <taxon>Pezizomycotina</taxon>
        <taxon>Sordariomycetes</taxon>
        <taxon>Xylariomycetidae</taxon>
        <taxon>Amphisphaeriales</taxon>
        <taxon>Sporocadaceae</taxon>
        <taxon>Truncatella</taxon>
    </lineage>
</organism>
<dbReference type="EMBL" id="JAGPXC010000011">
    <property type="protein sequence ID" value="KAH6645297.1"/>
    <property type="molecule type" value="Genomic_DNA"/>
</dbReference>
<dbReference type="Proteomes" id="UP000758603">
    <property type="component" value="Unassembled WGS sequence"/>
</dbReference>
<keyword evidence="3" id="KW-1185">Reference proteome</keyword>
<dbReference type="GeneID" id="70123769"/>
<sequence length="207" mass="23766">MKGGIRDVGSWAHEVQQASPGDALEEGATPPRTDAQVTRWRRKKIEGMKNSSRNSRPINMFRCQLSKARKVLVDGLDTESSGSSAQRSLNVSLQAYWLARNDWERRGIWFEAWGGLPGNTWAHEIPIEDWYKDNGHVVQTVPRVRRANRRKVEIGAMGRYRRRAKKSRCRVQWAEYFDGLSVEVLGRKTTLGRNNRQIIVLDGNSKY</sequence>
<dbReference type="AlphaFoldDB" id="A0A9P8RG94"/>
<evidence type="ECO:0000313" key="3">
    <source>
        <dbReference type="Proteomes" id="UP000758603"/>
    </source>
</evidence>
<proteinExistence type="predicted"/>